<feature type="compositionally biased region" description="Basic residues" evidence="1">
    <location>
        <begin position="73"/>
        <end position="87"/>
    </location>
</feature>
<proteinExistence type="predicted"/>
<feature type="region of interest" description="Disordered" evidence="1">
    <location>
        <begin position="37"/>
        <end position="87"/>
    </location>
</feature>
<evidence type="ECO:0000313" key="3">
    <source>
        <dbReference type="Proteomes" id="UP000319771"/>
    </source>
</evidence>
<feature type="region of interest" description="Disordered" evidence="1">
    <location>
        <begin position="1"/>
        <end position="22"/>
    </location>
</feature>
<sequence>MLDAAALDHGLAPRRGCGRSGACGWPGWARSCRWPRAEGGGWREGSIAGSGTARRPRRSCRGLSCGPRTPYGRTHHQGSRRPPRTRR</sequence>
<name>A0A538U7P9_UNCEI</name>
<gene>
    <name evidence="2" type="ORF">E6K81_08880</name>
</gene>
<evidence type="ECO:0000256" key="1">
    <source>
        <dbReference type="SAM" id="MobiDB-lite"/>
    </source>
</evidence>
<reference evidence="2 3" key="1">
    <citation type="journal article" date="2019" name="Nat. Microbiol.">
        <title>Mediterranean grassland soil C-N compound turnover is dependent on rainfall and depth, and is mediated by genomically divergent microorganisms.</title>
        <authorList>
            <person name="Diamond S."/>
            <person name="Andeer P.F."/>
            <person name="Li Z."/>
            <person name="Crits-Christoph A."/>
            <person name="Burstein D."/>
            <person name="Anantharaman K."/>
            <person name="Lane K.R."/>
            <person name="Thomas B.C."/>
            <person name="Pan C."/>
            <person name="Northen T.R."/>
            <person name="Banfield J.F."/>
        </authorList>
    </citation>
    <scope>NUCLEOTIDE SEQUENCE [LARGE SCALE GENOMIC DNA]</scope>
    <source>
        <strain evidence="2">WS_11</strain>
    </source>
</reference>
<dbReference type="Proteomes" id="UP000319771">
    <property type="component" value="Unassembled WGS sequence"/>
</dbReference>
<dbReference type="AlphaFoldDB" id="A0A538U7P9"/>
<protein>
    <submittedName>
        <fullName evidence="2">Uncharacterized protein</fullName>
    </submittedName>
</protein>
<organism evidence="2 3">
    <name type="scientific">Eiseniibacteriota bacterium</name>
    <dbReference type="NCBI Taxonomy" id="2212470"/>
    <lineage>
        <taxon>Bacteria</taxon>
        <taxon>Candidatus Eiseniibacteriota</taxon>
    </lineage>
</organism>
<comment type="caution">
    <text evidence="2">The sequence shown here is derived from an EMBL/GenBank/DDBJ whole genome shotgun (WGS) entry which is preliminary data.</text>
</comment>
<evidence type="ECO:0000313" key="2">
    <source>
        <dbReference type="EMBL" id="TMQ71918.1"/>
    </source>
</evidence>
<accession>A0A538U7P9</accession>
<dbReference type="EMBL" id="VBPB01000131">
    <property type="protein sequence ID" value="TMQ71918.1"/>
    <property type="molecule type" value="Genomic_DNA"/>
</dbReference>